<feature type="non-terminal residue" evidence="6">
    <location>
        <position position="175"/>
    </location>
</feature>
<evidence type="ECO:0000313" key="7">
    <source>
        <dbReference type="Proteomes" id="UP001189429"/>
    </source>
</evidence>
<evidence type="ECO:0000256" key="2">
    <source>
        <dbReference type="ARBA" id="ARBA00022692"/>
    </source>
</evidence>
<dbReference type="Gene3D" id="1.20.120.350">
    <property type="entry name" value="Voltage-gated potassium channels. Chain C"/>
    <property type="match status" value="1"/>
</dbReference>
<sequence length="175" mass="19574">ALLTQTYRIGGFLISEEVIVDAVIAVGISLAFAQTVLYFNDGDFRLQWLDWSNPLSLVIFSLTIFYVLEVTARLVVLGPERFWNQNACMNRLDLVNVYGLVVAEAVCKSIPAYADVGSHLVVLLHIARCLRLFRHVKQLRFVAHLTVRLWPTYQRTTAWACSCCCSSTSSTPSGS</sequence>
<evidence type="ECO:0000256" key="4">
    <source>
        <dbReference type="ARBA" id="ARBA00023136"/>
    </source>
</evidence>
<keyword evidence="3 5" id="KW-1133">Transmembrane helix</keyword>
<evidence type="ECO:0000256" key="1">
    <source>
        <dbReference type="ARBA" id="ARBA00004141"/>
    </source>
</evidence>
<dbReference type="EMBL" id="CAUYUJ010006415">
    <property type="protein sequence ID" value="CAK0817290.1"/>
    <property type="molecule type" value="Genomic_DNA"/>
</dbReference>
<organism evidence="6 7">
    <name type="scientific">Prorocentrum cordatum</name>
    <dbReference type="NCBI Taxonomy" id="2364126"/>
    <lineage>
        <taxon>Eukaryota</taxon>
        <taxon>Sar</taxon>
        <taxon>Alveolata</taxon>
        <taxon>Dinophyceae</taxon>
        <taxon>Prorocentrales</taxon>
        <taxon>Prorocentraceae</taxon>
        <taxon>Prorocentrum</taxon>
    </lineage>
</organism>
<proteinExistence type="predicted"/>
<protein>
    <recommendedName>
        <fullName evidence="8">Ion transport domain-containing protein</fullName>
    </recommendedName>
</protein>
<dbReference type="Proteomes" id="UP001189429">
    <property type="component" value="Unassembled WGS sequence"/>
</dbReference>
<feature type="non-terminal residue" evidence="6">
    <location>
        <position position="1"/>
    </location>
</feature>
<dbReference type="InterPro" id="IPR027359">
    <property type="entry name" value="Volt_channel_dom_sf"/>
</dbReference>
<evidence type="ECO:0000256" key="3">
    <source>
        <dbReference type="ARBA" id="ARBA00022989"/>
    </source>
</evidence>
<keyword evidence="2 5" id="KW-0812">Transmembrane</keyword>
<dbReference type="SUPFAM" id="SSF81324">
    <property type="entry name" value="Voltage-gated potassium channels"/>
    <property type="match status" value="1"/>
</dbReference>
<keyword evidence="7" id="KW-1185">Reference proteome</keyword>
<comment type="caution">
    <text evidence="6">The sequence shown here is derived from an EMBL/GenBank/DDBJ whole genome shotgun (WGS) entry which is preliminary data.</text>
</comment>
<feature type="transmembrane region" description="Helical" evidence="5">
    <location>
        <begin position="18"/>
        <end position="37"/>
    </location>
</feature>
<evidence type="ECO:0000256" key="5">
    <source>
        <dbReference type="SAM" id="Phobius"/>
    </source>
</evidence>
<evidence type="ECO:0000313" key="6">
    <source>
        <dbReference type="EMBL" id="CAK0817290.1"/>
    </source>
</evidence>
<gene>
    <name evidence="6" type="ORF">PCOR1329_LOCUS19935</name>
</gene>
<accession>A0ABN9RHT1</accession>
<evidence type="ECO:0008006" key="8">
    <source>
        <dbReference type="Google" id="ProtNLM"/>
    </source>
</evidence>
<reference evidence="6" key="1">
    <citation type="submission" date="2023-10" db="EMBL/GenBank/DDBJ databases">
        <authorList>
            <person name="Chen Y."/>
            <person name="Shah S."/>
            <person name="Dougan E. K."/>
            <person name="Thang M."/>
            <person name="Chan C."/>
        </authorList>
    </citation>
    <scope>NUCLEOTIDE SEQUENCE [LARGE SCALE GENOMIC DNA]</scope>
</reference>
<feature type="transmembrane region" description="Helical" evidence="5">
    <location>
        <begin position="57"/>
        <end position="76"/>
    </location>
</feature>
<name>A0ABN9RHT1_9DINO</name>
<comment type="subcellular location">
    <subcellularLocation>
        <location evidence="1">Membrane</location>
        <topology evidence="1">Multi-pass membrane protein</topology>
    </subcellularLocation>
</comment>
<keyword evidence="4 5" id="KW-0472">Membrane</keyword>